<dbReference type="PATRIC" id="fig|1069640.6.peg.244"/>
<gene>
    <name evidence="10" type="ORF">VC03_01290</name>
</gene>
<name>A0A0E3UTK6_9FUSO</name>
<dbReference type="EMBL" id="CP011280">
    <property type="protein sequence ID" value="AKC95209.1"/>
    <property type="molecule type" value="Genomic_DNA"/>
</dbReference>
<dbReference type="Proteomes" id="UP000033103">
    <property type="component" value="Chromosome"/>
</dbReference>
<dbReference type="InterPro" id="IPR024079">
    <property type="entry name" value="MetalloPept_cat_dom_sf"/>
</dbReference>
<dbReference type="AlphaFoldDB" id="A0A0E3UTK6"/>
<dbReference type="STRING" id="187101.VC03_01290"/>
<evidence type="ECO:0000256" key="3">
    <source>
        <dbReference type="ARBA" id="ARBA00022670"/>
    </source>
</evidence>
<dbReference type="CDD" id="cd08662">
    <property type="entry name" value="M13"/>
    <property type="match status" value="1"/>
</dbReference>
<keyword evidence="3" id="KW-0645">Protease</keyword>
<feature type="domain" description="Peptidase M13 N-terminal" evidence="9">
    <location>
        <begin position="9"/>
        <end position="381"/>
    </location>
</feature>
<keyword evidence="6" id="KW-0862">Zinc</keyword>
<evidence type="ECO:0000313" key="11">
    <source>
        <dbReference type="Proteomes" id="UP000033103"/>
    </source>
</evidence>
<dbReference type="PRINTS" id="PR00786">
    <property type="entry name" value="NEPRILYSIN"/>
</dbReference>
<dbReference type="GO" id="GO:0046872">
    <property type="term" value="F:metal ion binding"/>
    <property type="evidence" value="ECO:0007669"/>
    <property type="project" value="UniProtKB-KW"/>
</dbReference>
<evidence type="ECO:0000256" key="2">
    <source>
        <dbReference type="ARBA" id="ARBA00007357"/>
    </source>
</evidence>
<keyword evidence="11" id="KW-1185">Reference proteome</keyword>
<comment type="similarity">
    <text evidence="2">Belongs to the peptidase M13 family.</text>
</comment>
<evidence type="ECO:0000256" key="5">
    <source>
        <dbReference type="ARBA" id="ARBA00022801"/>
    </source>
</evidence>
<dbReference type="InterPro" id="IPR042089">
    <property type="entry name" value="Peptidase_M13_dom_2"/>
</dbReference>
<dbReference type="GO" id="GO:0005886">
    <property type="term" value="C:plasma membrane"/>
    <property type="evidence" value="ECO:0007669"/>
    <property type="project" value="TreeGrafter"/>
</dbReference>
<evidence type="ECO:0000259" key="8">
    <source>
        <dbReference type="Pfam" id="PF01431"/>
    </source>
</evidence>
<reference evidence="10 11" key="1">
    <citation type="journal article" date="2012" name="BMC Genomics">
        <title>Genomic sequence analysis and characterization of Sneathia amnii sp. nov.</title>
        <authorList>
            <consortium name="Vaginal Microbiome Consortium (additional members)"/>
            <person name="Harwich M.D.Jr."/>
            <person name="Serrano M.G."/>
            <person name="Fettweis J.M."/>
            <person name="Alves J.M."/>
            <person name="Reimers M.A."/>
            <person name="Buck G.A."/>
            <person name="Jefferson K.K."/>
        </authorList>
    </citation>
    <scope>NUCLEOTIDE SEQUENCE [LARGE SCALE GENOMIC DNA]</scope>
    <source>
        <strain evidence="10 11">SN35</strain>
    </source>
</reference>
<dbReference type="InterPro" id="IPR000718">
    <property type="entry name" value="Peptidase_M13"/>
</dbReference>
<dbReference type="InterPro" id="IPR008753">
    <property type="entry name" value="Peptidase_M13_N"/>
</dbReference>
<dbReference type="RefSeq" id="WP_046328315.1">
    <property type="nucleotide sequence ID" value="NZ_CP011280.1"/>
</dbReference>
<accession>A0A0E3UTK6</accession>
<dbReference type="HOGENOM" id="CLU_006187_7_2_0"/>
<keyword evidence="7" id="KW-0482">Metalloprotease</keyword>
<protein>
    <submittedName>
        <fullName evidence="10">Peptidase M13</fullName>
    </submittedName>
</protein>
<sequence length="628" mass="73412">MINKQEIRNDLYHAVNGQWLKTAKIPNDRPTTGGFMDLVLDIEDKLIKDFDNLQPKTKGMEQFIKYYNMTKDFETRNKNGISDVKKYIEKLESIKNLKDLENINKEWIFKGLPLPYSFYVTADMADATRNVLWLDIPSIILPEKGYYEEGNEEAKRLLDIYGKMLYKLLDIFGYSKEEQDKLVDDTFKFDRMMAQYIKTSVELADYPKSNNPRTQEEVNKYSEFLNFEKIVNDIIGQTPDKIVVCEPKFYENYNLFLNEQNIELIRSWLITRLIVSLKSYLTEDIRQIGGMYKRALSGTKEEMSVAKYAYYLSTDMFSEIVSVYYGEKYFGKKAKEDVYNMVKSMISVYEKRLKENTWLEDETKKYAVKKLETLNILVGYPDKYDEVYDKLVVDEKESFFSNTMRFSKIMAEHEYAKWNTTVKKLEWGMSSNTVNAYYNPSVNHICFPAAILQAPFYSLTQTKSENYGGIGAVIGHEISHAFDNNGSQFDENGNLKNWWTKKDYETFDKKAKAMIDLFDGIEFSGGKINGKLTVSENIADAGGLSCALEALKNGGEYNLEEFFINWAKIWRIKAKKEYLDYVIKVDVHAPGELRANIQPRNLDDFYKTFNVEENDKMYLDKKKRVNIW</sequence>
<evidence type="ECO:0000256" key="4">
    <source>
        <dbReference type="ARBA" id="ARBA00022723"/>
    </source>
</evidence>
<evidence type="ECO:0000259" key="9">
    <source>
        <dbReference type="Pfam" id="PF05649"/>
    </source>
</evidence>
<dbReference type="Pfam" id="PF05649">
    <property type="entry name" value="Peptidase_M13_N"/>
    <property type="match status" value="1"/>
</dbReference>
<dbReference type="PANTHER" id="PTHR11733:SF167">
    <property type="entry name" value="FI17812P1-RELATED"/>
    <property type="match status" value="1"/>
</dbReference>
<dbReference type="GO" id="GO:0016485">
    <property type="term" value="P:protein processing"/>
    <property type="evidence" value="ECO:0007669"/>
    <property type="project" value="TreeGrafter"/>
</dbReference>
<dbReference type="InterPro" id="IPR018497">
    <property type="entry name" value="Peptidase_M13_C"/>
</dbReference>
<dbReference type="GO" id="GO:0004222">
    <property type="term" value="F:metalloendopeptidase activity"/>
    <property type="evidence" value="ECO:0007669"/>
    <property type="project" value="InterPro"/>
</dbReference>
<organism evidence="10 11">
    <name type="scientific">Sneathia vaginalis</name>
    <dbReference type="NCBI Taxonomy" id="187101"/>
    <lineage>
        <taxon>Bacteria</taxon>
        <taxon>Fusobacteriati</taxon>
        <taxon>Fusobacteriota</taxon>
        <taxon>Fusobacteriia</taxon>
        <taxon>Fusobacteriales</taxon>
        <taxon>Leptotrichiaceae</taxon>
        <taxon>Sneathia</taxon>
    </lineage>
</organism>
<proteinExistence type="inferred from homology"/>
<keyword evidence="4" id="KW-0479">Metal-binding</keyword>
<dbReference type="OrthoDB" id="9775677at2"/>
<dbReference type="Gene3D" id="1.10.1380.10">
    <property type="entry name" value="Neutral endopeptidase , domain2"/>
    <property type="match status" value="1"/>
</dbReference>
<dbReference type="SUPFAM" id="SSF55486">
    <property type="entry name" value="Metalloproteases ('zincins'), catalytic domain"/>
    <property type="match status" value="1"/>
</dbReference>
<evidence type="ECO:0000256" key="1">
    <source>
        <dbReference type="ARBA" id="ARBA00001947"/>
    </source>
</evidence>
<evidence type="ECO:0000256" key="6">
    <source>
        <dbReference type="ARBA" id="ARBA00022833"/>
    </source>
</evidence>
<comment type="cofactor">
    <cofactor evidence="1">
        <name>Zn(2+)</name>
        <dbReference type="ChEBI" id="CHEBI:29105"/>
    </cofactor>
</comment>
<dbReference type="KEGG" id="sns:VC03_01290"/>
<keyword evidence="5" id="KW-0378">Hydrolase</keyword>
<dbReference type="Pfam" id="PF01431">
    <property type="entry name" value="Peptidase_M13"/>
    <property type="match status" value="1"/>
</dbReference>
<evidence type="ECO:0000313" key="10">
    <source>
        <dbReference type="EMBL" id="AKC95209.1"/>
    </source>
</evidence>
<feature type="domain" description="Peptidase M13 C-terminal" evidence="8">
    <location>
        <begin position="435"/>
        <end position="625"/>
    </location>
</feature>
<dbReference type="PANTHER" id="PTHR11733">
    <property type="entry name" value="ZINC METALLOPROTEASE FAMILY M13 NEPRILYSIN-RELATED"/>
    <property type="match status" value="1"/>
</dbReference>
<dbReference type="Gene3D" id="3.40.390.10">
    <property type="entry name" value="Collagenase (Catalytic Domain)"/>
    <property type="match status" value="1"/>
</dbReference>
<dbReference type="PROSITE" id="PS51885">
    <property type="entry name" value="NEPRILYSIN"/>
    <property type="match status" value="1"/>
</dbReference>
<evidence type="ECO:0000256" key="7">
    <source>
        <dbReference type="ARBA" id="ARBA00023049"/>
    </source>
</evidence>